<dbReference type="InterPro" id="IPR018149">
    <property type="entry name" value="Lys-tRNA-synth_II_C"/>
</dbReference>
<dbReference type="STRING" id="159291.SAMN05920897_10874"/>
<evidence type="ECO:0000313" key="7">
    <source>
        <dbReference type="Proteomes" id="UP000186400"/>
    </source>
</evidence>
<evidence type="ECO:0000259" key="5">
    <source>
        <dbReference type="PROSITE" id="PS50862"/>
    </source>
</evidence>
<keyword evidence="7" id="KW-1185">Reference proteome</keyword>
<keyword evidence="1" id="KW-0436">Ligase</keyword>
<dbReference type="PRINTS" id="PR00982">
    <property type="entry name" value="TRNASYNTHLYS"/>
</dbReference>
<dbReference type="GO" id="GO:0005524">
    <property type="term" value="F:ATP binding"/>
    <property type="evidence" value="ECO:0007669"/>
    <property type="project" value="UniProtKB-KW"/>
</dbReference>
<organism evidence="6 7">
    <name type="scientific">Alkalispirochaeta americana</name>
    <dbReference type="NCBI Taxonomy" id="159291"/>
    <lineage>
        <taxon>Bacteria</taxon>
        <taxon>Pseudomonadati</taxon>
        <taxon>Spirochaetota</taxon>
        <taxon>Spirochaetia</taxon>
        <taxon>Spirochaetales</taxon>
        <taxon>Spirochaetaceae</taxon>
        <taxon>Alkalispirochaeta</taxon>
    </lineage>
</organism>
<dbReference type="InterPro" id="IPR006195">
    <property type="entry name" value="aa-tRNA-synth_II"/>
</dbReference>
<dbReference type="GO" id="GO:0004824">
    <property type="term" value="F:lysine-tRNA ligase activity"/>
    <property type="evidence" value="ECO:0007669"/>
    <property type="project" value="InterPro"/>
</dbReference>
<dbReference type="InterPro" id="IPR004364">
    <property type="entry name" value="Aa-tRNA-synt_II"/>
</dbReference>
<feature type="region of interest" description="Disordered" evidence="4">
    <location>
        <begin position="274"/>
        <end position="300"/>
    </location>
</feature>
<evidence type="ECO:0000256" key="1">
    <source>
        <dbReference type="ARBA" id="ARBA00022598"/>
    </source>
</evidence>
<keyword evidence="6" id="KW-0030">Aminoacyl-tRNA synthetase</keyword>
<dbReference type="PANTHER" id="PTHR42918">
    <property type="entry name" value="LYSYL-TRNA SYNTHETASE"/>
    <property type="match status" value="1"/>
</dbReference>
<evidence type="ECO:0000313" key="6">
    <source>
        <dbReference type="EMBL" id="SIQ40208.1"/>
    </source>
</evidence>
<dbReference type="PROSITE" id="PS50862">
    <property type="entry name" value="AA_TRNA_LIGASE_II"/>
    <property type="match status" value="1"/>
</dbReference>
<dbReference type="PANTHER" id="PTHR42918:SF6">
    <property type="entry name" value="ELONGATION FACTOR P--(R)-BETA-LYSINE LIGASE"/>
    <property type="match status" value="1"/>
</dbReference>
<dbReference type="InterPro" id="IPR045864">
    <property type="entry name" value="aa-tRNA-synth_II/BPL/LPL"/>
</dbReference>
<gene>
    <name evidence="6" type="ORF">SAMN05920897_10874</name>
</gene>
<evidence type="ECO:0000256" key="3">
    <source>
        <dbReference type="ARBA" id="ARBA00022840"/>
    </source>
</evidence>
<dbReference type="AlphaFoldDB" id="A0A1N6SGH8"/>
<dbReference type="Gene3D" id="3.30.930.10">
    <property type="entry name" value="Bira Bifunctional Protein, Domain 2"/>
    <property type="match status" value="1"/>
</dbReference>
<dbReference type="Proteomes" id="UP000186400">
    <property type="component" value="Unassembled WGS sequence"/>
</dbReference>
<dbReference type="Pfam" id="PF00152">
    <property type="entry name" value="tRNA-synt_2"/>
    <property type="match status" value="1"/>
</dbReference>
<accession>A0A1N6SGH8</accession>
<sequence>MFDSTPFVYLPGMTGPSASIAALQARAEILRRLRSFFDTRGYLAVETPQLTRTPIPEAHIKLFATTLAPAGDPLFLLPSPEYHLKQLLAAGSGSLYEITHSFRNAETPGPWHSPEFTMLEYYTVDADSTDSLHLTQDLLRELGETNQPLVISMEEAWLRWAGIGLAATLAGEERENRERLAREALQRGLCLQIEPGETWEDLFQRIFLSHVEPGLPRDRPVFLTGYPAAVPTLARNIPGTPWADRWELYLGGIEIANCFGEETSPAVIRQFLEEQSREKSPPGLDPGQTEEPWDPSFLQPPAELPRSSGVALGVDRLVMHLLKEDSLKRVISFTLFE</sequence>
<keyword evidence="2" id="KW-0547">Nucleotide-binding</keyword>
<keyword evidence="3" id="KW-0067">ATP-binding</keyword>
<protein>
    <submittedName>
        <fullName evidence="6">Lysyl-tRNA synthetase, class 2</fullName>
    </submittedName>
</protein>
<dbReference type="GO" id="GO:0006430">
    <property type="term" value="P:lysyl-tRNA aminoacylation"/>
    <property type="evidence" value="ECO:0007669"/>
    <property type="project" value="InterPro"/>
</dbReference>
<dbReference type="GO" id="GO:0000049">
    <property type="term" value="F:tRNA binding"/>
    <property type="evidence" value="ECO:0007669"/>
    <property type="project" value="TreeGrafter"/>
</dbReference>
<dbReference type="EMBL" id="FTMS01000008">
    <property type="protein sequence ID" value="SIQ40208.1"/>
    <property type="molecule type" value="Genomic_DNA"/>
</dbReference>
<dbReference type="SUPFAM" id="SSF55681">
    <property type="entry name" value="Class II aaRS and biotin synthetases"/>
    <property type="match status" value="1"/>
</dbReference>
<evidence type="ECO:0000256" key="4">
    <source>
        <dbReference type="SAM" id="MobiDB-lite"/>
    </source>
</evidence>
<feature type="domain" description="Aminoacyl-transfer RNA synthetases class-II family profile" evidence="5">
    <location>
        <begin position="26"/>
        <end position="337"/>
    </location>
</feature>
<proteinExistence type="predicted"/>
<dbReference type="GO" id="GO:0005829">
    <property type="term" value="C:cytosol"/>
    <property type="evidence" value="ECO:0007669"/>
    <property type="project" value="TreeGrafter"/>
</dbReference>
<evidence type="ECO:0000256" key="2">
    <source>
        <dbReference type="ARBA" id="ARBA00022741"/>
    </source>
</evidence>
<name>A0A1N6SGH8_9SPIO</name>
<reference evidence="6 7" key="1">
    <citation type="submission" date="2017-01" db="EMBL/GenBank/DDBJ databases">
        <authorList>
            <person name="Mah S.A."/>
            <person name="Swanson W.J."/>
            <person name="Moy G.W."/>
            <person name="Vacquier V.D."/>
        </authorList>
    </citation>
    <scope>NUCLEOTIDE SEQUENCE [LARGE SCALE GENOMIC DNA]</scope>
    <source>
        <strain evidence="6 7">ASpG1</strain>
    </source>
</reference>